<dbReference type="OrthoDB" id="10359282at2759"/>
<evidence type="ECO:0000313" key="3">
    <source>
        <dbReference type="Proteomes" id="UP000596742"/>
    </source>
</evidence>
<proteinExistence type="predicted"/>
<keyword evidence="1" id="KW-0732">Signal</keyword>
<evidence type="ECO:0000256" key="1">
    <source>
        <dbReference type="SAM" id="SignalP"/>
    </source>
</evidence>
<keyword evidence="3" id="KW-1185">Reference proteome</keyword>
<name>A0A8B6D863_MYTGA</name>
<comment type="caution">
    <text evidence="2">The sequence shown here is derived from an EMBL/GenBank/DDBJ whole genome shotgun (WGS) entry which is preliminary data.</text>
</comment>
<evidence type="ECO:0000313" key="2">
    <source>
        <dbReference type="EMBL" id="VDI15528.1"/>
    </source>
</evidence>
<dbReference type="AlphaFoldDB" id="A0A8B6D863"/>
<gene>
    <name evidence="2" type="ORF">MGAL_10B004717</name>
</gene>
<dbReference type="Proteomes" id="UP000596742">
    <property type="component" value="Unassembled WGS sequence"/>
</dbReference>
<sequence>MKGRILLTYLIIFIHKLNGDDFDDSSSSESGEDELSIIHGNEKKTGNINLLTTTVHDDDKLQVDELTTNTGDHQTIYHIKDLDLKVVVMKQPHDVCLMYKYTNTKMVKTTGQLQRCLYRVTQQDQYSSMQMVKRICGDRYIQFLELLMCTHISQEGVKLPGSSNNVGNVIRKRRAVCLPVWESYRIETTCLSTTFYILLQTTCVTNTEYFHRSYCLI</sequence>
<feature type="chain" id="PRO_5032700334" evidence="1">
    <location>
        <begin position="20"/>
        <end position="217"/>
    </location>
</feature>
<organism evidence="2 3">
    <name type="scientific">Mytilus galloprovincialis</name>
    <name type="common">Mediterranean mussel</name>
    <dbReference type="NCBI Taxonomy" id="29158"/>
    <lineage>
        <taxon>Eukaryota</taxon>
        <taxon>Metazoa</taxon>
        <taxon>Spiralia</taxon>
        <taxon>Lophotrochozoa</taxon>
        <taxon>Mollusca</taxon>
        <taxon>Bivalvia</taxon>
        <taxon>Autobranchia</taxon>
        <taxon>Pteriomorphia</taxon>
        <taxon>Mytilida</taxon>
        <taxon>Mytiloidea</taxon>
        <taxon>Mytilidae</taxon>
        <taxon>Mytilinae</taxon>
        <taxon>Mytilus</taxon>
    </lineage>
</organism>
<feature type="signal peptide" evidence="1">
    <location>
        <begin position="1"/>
        <end position="19"/>
    </location>
</feature>
<dbReference type="EMBL" id="UYJE01002992">
    <property type="protein sequence ID" value="VDI15528.1"/>
    <property type="molecule type" value="Genomic_DNA"/>
</dbReference>
<protein>
    <submittedName>
        <fullName evidence="2">Uncharacterized protein</fullName>
    </submittedName>
</protein>
<accession>A0A8B6D863</accession>
<reference evidence="2" key="1">
    <citation type="submission" date="2018-11" db="EMBL/GenBank/DDBJ databases">
        <authorList>
            <person name="Alioto T."/>
            <person name="Alioto T."/>
        </authorList>
    </citation>
    <scope>NUCLEOTIDE SEQUENCE</scope>
</reference>